<accession>A0A0E0NGG5</accession>
<keyword evidence="1" id="KW-0472">Membrane</keyword>
<protein>
    <submittedName>
        <fullName evidence="2">Uncharacterized protein</fullName>
    </submittedName>
</protein>
<proteinExistence type="predicted"/>
<name>A0A0E0NGG5_ORYRU</name>
<sequence length="81" mass="8361">MASPSYGAISSVFLCWSSGDRSRLAAAGPVLAFSRICVLALSRLMLGVQKKKTLKVEEAIGVRVSSVIPGVAQIAGPSVSL</sequence>
<dbReference type="HOGENOM" id="CLU_2578037_0_0_1"/>
<keyword evidence="1" id="KW-0812">Transmembrane</keyword>
<reference evidence="3" key="1">
    <citation type="submission" date="2013-06" db="EMBL/GenBank/DDBJ databases">
        <authorList>
            <person name="Zhao Q."/>
        </authorList>
    </citation>
    <scope>NUCLEOTIDE SEQUENCE</scope>
    <source>
        <strain evidence="3">cv. W1943</strain>
    </source>
</reference>
<dbReference type="Proteomes" id="UP000008022">
    <property type="component" value="Unassembled WGS sequence"/>
</dbReference>
<dbReference type="EnsemblPlants" id="ORUFI02G21780.1">
    <property type="protein sequence ID" value="ORUFI02G21780.1"/>
    <property type="gene ID" value="ORUFI02G21780"/>
</dbReference>
<dbReference type="Gramene" id="ORUFI02G21780.1">
    <property type="protein sequence ID" value="ORUFI02G21780.1"/>
    <property type="gene ID" value="ORUFI02G21780"/>
</dbReference>
<organism evidence="2 3">
    <name type="scientific">Oryza rufipogon</name>
    <name type="common">Brownbeard rice</name>
    <name type="synonym">Asian wild rice</name>
    <dbReference type="NCBI Taxonomy" id="4529"/>
    <lineage>
        <taxon>Eukaryota</taxon>
        <taxon>Viridiplantae</taxon>
        <taxon>Streptophyta</taxon>
        <taxon>Embryophyta</taxon>
        <taxon>Tracheophyta</taxon>
        <taxon>Spermatophyta</taxon>
        <taxon>Magnoliopsida</taxon>
        <taxon>Liliopsida</taxon>
        <taxon>Poales</taxon>
        <taxon>Poaceae</taxon>
        <taxon>BOP clade</taxon>
        <taxon>Oryzoideae</taxon>
        <taxon>Oryzeae</taxon>
        <taxon>Oryzinae</taxon>
        <taxon>Oryza</taxon>
    </lineage>
</organism>
<feature type="transmembrane region" description="Helical" evidence="1">
    <location>
        <begin position="26"/>
        <end position="46"/>
    </location>
</feature>
<dbReference type="AlphaFoldDB" id="A0A0E0NGG5"/>
<reference evidence="2" key="2">
    <citation type="submission" date="2015-06" db="UniProtKB">
        <authorList>
            <consortium name="EnsemblPlants"/>
        </authorList>
    </citation>
    <scope>IDENTIFICATION</scope>
</reference>
<keyword evidence="1" id="KW-1133">Transmembrane helix</keyword>
<evidence type="ECO:0000313" key="2">
    <source>
        <dbReference type="EnsemblPlants" id="ORUFI02G21780.1"/>
    </source>
</evidence>
<evidence type="ECO:0000256" key="1">
    <source>
        <dbReference type="SAM" id="Phobius"/>
    </source>
</evidence>
<keyword evidence="3" id="KW-1185">Reference proteome</keyword>
<evidence type="ECO:0000313" key="3">
    <source>
        <dbReference type="Proteomes" id="UP000008022"/>
    </source>
</evidence>